<keyword evidence="1" id="KW-0472">Membrane</keyword>
<reference evidence="2 3" key="1">
    <citation type="journal article" date="2019" name="Appl. Microbiol. Biotechnol.">
        <title>Uncovering carbohydrate metabolism through a genotype-phenotype association study of 56 lactic acid bacteria genomes.</title>
        <authorList>
            <person name="Buron-Moles G."/>
            <person name="Chailyan A."/>
            <person name="Dolejs I."/>
            <person name="Forster J."/>
            <person name="Miks M.H."/>
        </authorList>
    </citation>
    <scope>NUCLEOTIDE SEQUENCE [LARGE SCALE GENOMIC DNA]</scope>
    <source>
        <strain evidence="2 3">ATCC 4005</strain>
    </source>
</reference>
<evidence type="ECO:0000313" key="2">
    <source>
        <dbReference type="EMBL" id="TDG80507.1"/>
    </source>
</evidence>
<gene>
    <name evidence="2" type="ORF">C5L32_002101</name>
</gene>
<dbReference type="Proteomes" id="UP000295181">
    <property type="component" value="Unassembled WGS sequence"/>
</dbReference>
<dbReference type="EMBL" id="PUFP01000015">
    <property type="protein sequence ID" value="TDG80507.1"/>
    <property type="molecule type" value="Genomic_DNA"/>
</dbReference>
<keyword evidence="1" id="KW-1133">Transmembrane helix</keyword>
<name>A0A4R5NU62_LENBU</name>
<feature type="transmembrane region" description="Helical" evidence="1">
    <location>
        <begin position="7"/>
        <end position="29"/>
    </location>
</feature>
<evidence type="ECO:0000256" key="1">
    <source>
        <dbReference type="SAM" id="Phobius"/>
    </source>
</evidence>
<dbReference type="AlphaFoldDB" id="A0A4R5NU62"/>
<sequence>MMQCIRISAVFLSFGLLTTFLLQIIQLVSNFYTVDSATDEPINYWASSMILVPLAFGALFIITFALGLYQIYQEKKQSKKSKK</sequence>
<accession>A0A4R5NU62</accession>
<protein>
    <recommendedName>
        <fullName evidence="4">Group-specific protein</fullName>
    </recommendedName>
</protein>
<evidence type="ECO:0000313" key="3">
    <source>
        <dbReference type="Proteomes" id="UP000295181"/>
    </source>
</evidence>
<organism evidence="2 3">
    <name type="scientific">Lentilactobacillus buchneri DSM 20057</name>
    <dbReference type="NCBI Taxonomy" id="1423728"/>
    <lineage>
        <taxon>Bacteria</taxon>
        <taxon>Bacillati</taxon>
        <taxon>Bacillota</taxon>
        <taxon>Bacilli</taxon>
        <taxon>Lactobacillales</taxon>
        <taxon>Lactobacillaceae</taxon>
        <taxon>Lentilactobacillus</taxon>
    </lineage>
</organism>
<keyword evidence="1" id="KW-0812">Transmembrane</keyword>
<evidence type="ECO:0008006" key="4">
    <source>
        <dbReference type="Google" id="ProtNLM"/>
    </source>
</evidence>
<comment type="caution">
    <text evidence="2">The sequence shown here is derived from an EMBL/GenBank/DDBJ whole genome shotgun (WGS) entry which is preliminary data.</text>
</comment>
<feature type="transmembrane region" description="Helical" evidence="1">
    <location>
        <begin position="49"/>
        <end position="72"/>
    </location>
</feature>
<proteinExistence type="predicted"/>